<dbReference type="AlphaFoldDB" id="A0AAD4T6T8"/>
<sequence>TAEAMEELQTLVNTFQEYGPRIGVSYQQTQDQLQALMHKSTSGSDFNLLELFEESSIDKENVINEARASVHLVDP</sequence>
<evidence type="ECO:0000313" key="2">
    <source>
        <dbReference type="Proteomes" id="UP001202328"/>
    </source>
</evidence>
<organism evidence="1 2">
    <name type="scientific">Papaver atlanticum</name>
    <dbReference type="NCBI Taxonomy" id="357466"/>
    <lineage>
        <taxon>Eukaryota</taxon>
        <taxon>Viridiplantae</taxon>
        <taxon>Streptophyta</taxon>
        <taxon>Embryophyta</taxon>
        <taxon>Tracheophyta</taxon>
        <taxon>Spermatophyta</taxon>
        <taxon>Magnoliopsida</taxon>
        <taxon>Ranunculales</taxon>
        <taxon>Papaveraceae</taxon>
        <taxon>Papaveroideae</taxon>
        <taxon>Papaver</taxon>
    </lineage>
</organism>
<gene>
    <name evidence="1" type="ORF">MKW98_016460</name>
</gene>
<reference evidence="1" key="1">
    <citation type="submission" date="2022-04" db="EMBL/GenBank/DDBJ databases">
        <title>A functionally conserved STORR gene fusion in Papaver species that diverged 16.8 million years ago.</title>
        <authorList>
            <person name="Catania T."/>
        </authorList>
    </citation>
    <scope>NUCLEOTIDE SEQUENCE</scope>
    <source>
        <strain evidence="1">S-188037</strain>
    </source>
</reference>
<comment type="caution">
    <text evidence="1">The sequence shown here is derived from an EMBL/GenBank/DDBJ whole genome shotgun (WGS) entry which is preliminary data.</text>
</comment>
<name>A0AAD4T6T8_9MAGN</name>
<dbReference type="EMBL" id="JAJJMB010004060">
    <property type="protein sequence ID" value="KAI3944230.1"/>
    <property type="molecule type" value="Genomic_DNA"/>
</dbReference>
<evidence type="ECO:0000313" key="1">
    <source>
        <dbReference type="EMBL" id="KAI3944230.1"/>
    </source>
</evidence>
<accession>A0AAD4T6T8</accession>
<proteinExistence type="predicted"/>
<keyword evidence="2" id="KW-1185">Reference proteome</keyword>
<protein>
    <submittedName>
        <fullName evidence="1">Uncharacterized protein</fullName>
    </submittedName>
</protein>
<feature type="non-terminal residue" evidence="1">
    <location>
        <position position="1"/>
    </location>
</feature>
<dbReference type="Proteomes" id="UP001202328">
    <property type="component" value="Unassembled WGS sequence"/>
</dbReference>